<dbReference type="EMBL" id="JAQQWL010000006">
    <property type="protein sequence ID" value="KAK8070164.1"/>
    <property type="molecule type" value="Genomic_DNA"/>
</dbReference>
<keyword evidence="3" id="KW-0274">FAD</keyword>
<sequence length="468" mass="51576">MAPVEILIIGCGIAGPTLATFLCLIDDMPAAQRPRITIVERASEHVTHARGQNIDVRGVGVAVLRRLGIEGLVRRSTTGEAGVRLVDERNRVWAASAADRTGLSQTPTADIEILRGRLSEICWRNSLRASAEVEREREQGGGGTGRGIEYIFGDYVEELDQGDGDKVHVRLAKSGLRRSFDLVVGADGLHSRTRKLVWGAEGEGDRVKRLGMYAGFFSIPREGETDDAWRRWFHTPGRRSVMLRPDGTGRRTTVLMSVVKDDDSADDENQKLAELAARGHAGVAVQKALLEEHFRDAGWECERILRGMGATDDFYFDMVAQVKMDRWSKGRVVLLGDAGYCASPISGLGTTLAFTAAYNLAGCLQEYIKGTTPDPSSALVAYEAKMRPVVEEAQRLAPGQAYLMHPETAWGIRMSHLFASFVLYIKSISTFLGKLFPFGPQMADEVPLEEYGFKVMPGWELEDKSLKQ</sequence>
<dbReference type="Gene3D" id="3.50.50.60">
    <property type="entry name" value="FAD/NAD(P)-binding domain"/>
    <property type="match status" value="1"/>
</dbReference>
<keyword evidence="7" id="KW-1185">Reference proteome</keyword>
<evidence type="ECO:0000256" key="4">
    <source>
        <dbReference type="ARBA" id="ARBA00023002"/>
    </source>
</evidence>
<evidence type="ECO:0000313" key="7">
    <source>
        <dbReference type="Proteomes" id="UP001480595"/>
    </source>
</evidence>
<dbReference type="InterPro" id="IPR002938">
    <property type="entry name" value="FAD-bd"/>
</dbReference>
<dbReference type="GeneID" id="92091252"/>
<evidence type="ECO:0000256" key="2">
    <source>
        <dbReference type="ARBA" id="ARBA00022630"/>
    </source>
</evidence>
<evidence type="ECO:0000256" key="3">
    <source>
        <dbReference type="ARBA" id="ARBA00022827"/>
    </source>
</evidence>
<proteinExistence type="predicted"/>
<dbReference type="SUPFAM" id="SSF51905">
    <property type="entry name" value="FAD/NAD(P)-binding domain"/>
    <property type="match status" value="1"/>
</dbReference>
<comment type="caution">
    <text evidence="6">The sequence shown here is derived from an EMBL/GenBank/DDBJ whole genome shotgun (WGS) entry which is preliminary data.</text>
</comment>
<dbReference type="InterPro" id="IPR036188">
    <property type="entry name" value="FAD/NAD-bd_sf"/>
</dbReference>
<dbReference type="PANTHER" id="PTHR46865:SF2">
    <property type="entry name" value="MONOOXYGENASE"/>
    <property type="match status" value="1"/>
</dbReference>
<feature type="domain" description="FAD-binding" evidence="5">
    <location>
        <begin position="320"/>
        <end position="394"/>
    </location>
</feature>
<organism evidence="6 7">
    <name type="scientific">Apiospora phragmitis</name>
    <dbReference type="NCBI Taxonomy" id="2905665"/>
    <lineage>
        <taxon>Eukaryota</taxon>
        <taxon>Fungi</taxon>
        <taxon>Dikarya</taxon>
        <taxon>Ascomycota</taxon>
        <taxon>Pezizomycotina</taxon>
        <taxon>Sordariomycetes</taxon>
        <taxon>Xylariomycetidae</taxon>
        <taxon>Amphisphaeriales</taxon>
        <taxon>Apiosporaceae</taxon>
        <taxon>Apiospora</taxon>
    </lineage>
</organism>
<dbReference type="Gene3D" id="3.30.9.10">
    <property type="entry name" value="D-Amino Acid Oxidase, subunit A, domain 2"/>
    <property type="match status" value="1"/>
</dbReference>
<dbReference type="PRINTS" id="PR00420">
    <property type="entry name" value="RNGMNOXGNASE"/>
</dbReference>
<reference evidence="6 7" key="1">
    <citation type="submission" date="2023-01" db="EMBL/GenBank/DDBJ databases">
        <title>Analysis of 21 Apiospora genomes using comparative genomics revels a genus with tremendous synthesis potential of carbohydrate active enzymes and secondary metabolites.</title>
        <authorList>
            <person name="Sorensen T."/>
        </authorList>
    </citation>
    <scope>NUCLEOTIDE SEQUENCE [LARGE SCALE GENOMIC DNA]</scope>
    <source>
        <strain evidence="6 7">CBS 135458</strain>
    </source>
</reference>
<dbReference type="PANTHER" id="PTHR46865">
    <property type="entry name" value="OXIDOREDUCTASE-RELATED"/>
    <property type="match status" value="1"/>
</dbReference>
<dbReference type="Pfam" id="PF01494">
    <property type="entry name" value="FAD_binding_3"/>
    <property type="match status" value="2"/>
</dbReference>
<dbReference type="InterPro" id="IPR051704">
    <property type="entry name" value="FAD_aromatic-hydroxylase"/>
</dbReference>
<evidence type="ECO:0000259" key="5">
    <source>
        <dbReference type="Pfam" id="PF01494"/>
    </source>
</evidence>
<keyword evidence="2" id="KW-0285">Flavoprotein</keyword>
<dbReference type="RefSeq" id="XP_066717458.1">
    <property type="nucleotide sequence ID" value="XM_066858189.1"/>
</dbReference>
<keyword evidence="4" id="KW-0560">Oxidoreductase</keyword>
<protein>
    <submittedName>
        <fullName evidence="6">Oxidoreductase</fullName>
    </submittedName>
</protein>
<dbReference type="Proteomes" id="UP001480595">
    <property type="component" value="Unassembled WGS sequence"/>
</dbReference>
<feature type="domain" description="FAD-binding" evidence="5">
    <location>
        <begin position="4"/>
        <end position="288"/>
    </location>
</feature>
<evidence type="ECO:0000256" key="1">
    <source>
        <dbReference type="ARBA" id="ARBA00005179"/>
    </source>
</evidence>
<gene>
    <name evidence="6" type="ORF">PG994_006780</name>
</gene>
<evidence type="ECO:0000313" key="6">
    <source>
        <dbReference type="EMBL" id="KAK8070164.1"/>
    </source>
</evidence>
<name>A0ABR1VG13_9PEZI</name>
<accession>A0ABR1VG13</accession>
<comment type="pathway">
    <text evidence="1">Secondary metabolite biosynthesis.</text>
</comment>